<evidence type="ECO:0008006" key="3">
    <source>
        <dbReference type="Google" id="ProtNLM"/>
    </source>
</evidence>
<evidence type="ECO:0000256" key="1">
    <source>
        <dbReference type="SAM" id="Phobius"/>
    </source>
</evidence>
<protein>
    <recommendedName>
        <fullName evidence="3">Pore forming protein ebsA</fullName>
    </recommendedName>
</protein>
<feature type="transmembrane region" description="Helical" evidence="1">
    <location>
        <begin position="78"/>
        <end position="96"/>
    </location>
</feature>
<dbReference type="InterPro" id="IPR020215">
    <property type="entry name" value="EbsA-like"/>
</dbReference>
<name>B7X9H2_STRCG</name>
<keyword evidence="1" id="KW-0812">Transmembrane</keyword>
<proteinExistence type="predicted"/>
<keyword evidence="1" id="KW-0472">Membrane</keyword>
<organism evidence="2">
    <name type="scientific">Streptococcus criceti</name>
    <dbReference type="NCBI Taxonomy" id="1333"/>
    <lineage>
        <taxon>Bacteria</taxon>
        <taxon>Bacillati</taxon>
        <taxon>Bacillota</taxon>
        <taxon>Bacilli</taxon>
        <taxon>Lactobacillales</taxon>
        <taxon>Streptococcaceae</taxon>
        <taxon>Streptococcus</taxon>
    </lineage>
</organism>
<dbReference type="Pfam" id="PF17255">
    <property type="entry name" value="EbsA"/>
    <property type="match status" value="1"/>
</dbReference>
<keyword evidence="1" id="KW-1133">Transmembrane helix</keyword>
<accession>B7X9H2</accession>
<sequence>MKNSSKFFQLEWEISSFYGKMYWYGGAAMIKIFGKVRYHWQPELSWSIIYWSITFIPIFIAMSLFYERASVPRTGLTFIAIFMIFVGLGFHRYFVIGEDNKLWIISLNFLKPLKVDIASIKRIEVTRTTLALIFTNGKSRLFYMRKWPKKYFLDDLALNPAFKGEVELLDHSDSLDYFKLYQNDKKEKPSLRNQS</sequence>
<feature type="transmembrane region" description="Helical" evidence="1">
    <location>
        <begin position="46"/>
        <end position="66"/>
    </location>
</feature>
<reference evidence="2" key="1">
    <citation type="journal article" date="2012" name="J. Microbiol.">
        <title>Identification and Characterization of an Autolysin Gene, atlA, from Streptococcus criceti.</title>
        <authorList>
            <person name="Tamura H."/>
            <person name="Yamada A."/>
            <person name="Kato H."/>
        </authorList>
    </citation>
    <scope>NUCLEOTIDE SEQUENCE</scope>
    <source>
        <strain evidence="2">E49</strain>
    </source>
</reference>
<dbReference type="EMBL" id="AB381882">
    <property type="protein sequence ID" value="BAH11116.1"/>
    <property type="molecule type" value="Genomic_DNA"/>
</dbReference>
<dbReference type="AlphaFoldDB" id="B7X9H2"/>
<evidence type="ECO:0000313" key="2">
    <source>
        <dbReference type="EMBL" id="BAH11116.1"/>
    </source>
</evidence>